<dbReference type="Proteomes" id="UP000061660">
    <property type="component" value="Chromosome"/>
</dbReference>
<accession>A0A0U2VMM9</accession>
<proteinExistence type="predicted"/>
<reference evidence="2" key="1">
    <citation type="submission" date="2015-12" db="EMBL/GenBank/DDBJ databases">
        <title>Complete genome sequences of two moderately thermophilic Paenibacillus species.</title>
        <authorList>
            <person name="Butler R.III."/>
            <person name="Wang J."/>
            <person name="Stark B.C."/>
            <person name="Pombert J.-F."/>
        </authorList>
    </citation>
    <scope>NUCLEOTIDE SEQUENCE [LARGE SCALE GENOMIC DNA]</scope>
    <source>
        <strain evidence="2">32O-Y</strain>
    </source>
</reference>
<keyword evidence="2" id="KW-1185">Reference proteome</keyword>
<dbReference type="AlphaFoldDB" id="A0A0U2VMM9"/>
<gene>
    <name evidence="1" type="ORF">IJ22_03700</name>
</gene>
<organism evidence="1 2">
    <name type="scientific">Paenibacillus naphthalenovorans</name>
    <dbReference type="NCBI Taxonomy" id="162209"/>
    <lineage>
        <taxon>Bacteria</taxon>
        <taxon>Bacillati</taxon>
        <taxon>Bacillota</taxon>
        <taxon>Bacilli</taxon>
        <taxon>Bacillales</taxon>
        <taxon>Paenibacillaceae</taxon>
        <taxon>Paenibacillus</taxon>
    </lineage>
</organism>
<name>A0A0U2VMM9_9BACL</name>
<dbReference type="KEGG" id="pnp:IJ22_03700"/>
<sequence length="95" mass="11078">MPQNPANPRNGPKKRNRPEPYEQITNGKGLPPMDNELQSIIEELASIQRRYSHIHTNFDRLEQKISHIEKKVWLLEHRTSSLALPAHLNQPVRQV</sequence>
<dbReference type="EMBL" id="CP013652">
    <property type="protein sequence ID" value="ALS20759.1"/>
    <property type="molecule type" value="Genomic_DNA"/>
</dbReference>
<evidence type="ECO:0000313" key="1">
    <source>
        <dbReference type="EMBL" id="ALS20759.1"/>
    </source>
</evidence>
<protein>
    <submittedName>
        <fullName evidence="1">Uncharacterized protein</fullName>
    </submittedName>
</protein>
<dbReference type="RefSeq" id="WP_062406822.1">
    <property type="nucleotide sequence ID" value="NZ_BJCS01000002.1"/>
</dbReference>
<reference evidence="1 2" key="2">
    <citation type="journal article" date="2016" name="Genome Announc.">
        <title>Complete Genome Sequences of Two Interactive Moderate Thermophiles, Paenibacillus napthalenovorans 32O-Y and Paenibacillus sp. 32O-W.</title>
        <authorList>
            <person name="Butler R.R.III."/>
            <person name="Wang J."/>
            <person name="Stark B.C."/>
            <person name="Pombert J.F."/>
        </authorList>
    </citation>
    <scope>NUCLEOTIDE SEQUENCE [LARGE SCALE GENOMIC DNA]</scope>
    <source>
        <strain evidence="1 2">32O-Y</strain>
    </source>
</reference>
<evidence type="ECO:0000313" key="2">
    <source>
        <dbReference type="Proteomes" id="UP000061660"/>
    </source>
</evidence>